<keyword evidence="1" id="KW-1133">Transmembrane helix</keyword>
<feature type="transmembrane region" description="Helical" evidence="1">
    <location>
        <begin position="85"/>
        <end position="107"/>
    </location>
</feature>
<dbReference type="InterPro" id="IPR022057">
    <property type="entry name" value="Chs7"/>
</dbReference>
<dbReference type="OrthoDB" id="5582162at2759"/>
<dbReference type="InParanoid" id="A0A5J5EHR4"/>
<feature type="transmembrane region" description="Helical" evidence="1">
    <location>
        <begin position="114"/>
        <end position="142"/>
    </location>
</feature>
<reference evidence="2 3" key="1">
    <citation type="submission" date="2019-09" db="EMBL/GenBank/DDBJ databases">
        <title>Draft genome of the ectomycorrhizal ascomycete Sphaerosporella brunnea.</title>
        <authorList>
            <consortium name="DOE Joint Genome Institute"/>
            <person name="Benucci G.M."/>
            <person name="Marozzi G."/>
            <person name="Antonielli L."/>
            <person name="Sanchez S."/>
            <person name="Marco P."/>
            <person name="Wang X."/>
            <person name="Falini L.B."/>
            <person name="Barry K."/>
            <person name="Haridas S."/>
            <person name="Lipzen A."/>
            <person name="Labutti K."/>
            <person name="Grigoriev I.V."/>
            <person name="Murat C."/>
            <person name="Martin F."/>
            <person name="Albertini E."/>
            <person name="Donnini D."/>
            <person name="Bonito G."/>
        </authorList>
    </citation>
    <scope>NUCLEOTIDE SEQUENCE [LARGE SCALE GENOMIC DNA]</scope>
    <source>
        <strain evidence="2 3">Sb_GMNB300</strain>
    </source>
</reference>
<organism evidence="2 3">
    <name type="scientific">Sphaerosporella brunnea</name>
    <dbReference type="NCBI Taxonomy" id="1250544"/>
    <lineage>
        <taxon>Eukaryota</taxon>
        <taxon>Fungi</taxon>
        <taxon>Dikarya</taxon>
        <taxon>Ascomycota</taxon>
        <taxon>Pezizomycotina</taxon>
        <taxon>Pezizomycetes</taxon>
        <taxon>Pezizales</taxon>
        <taxon>Pyronemataceae</taxon>
        <taxon>Sphaerosporella</taxon>
    </lineage>
</organism>
<dbReference type="GO" id="GO:0006457">
    <property type="term" value="P:protein folding"/>
    <property type="evidence" value="ECO:0007669"/>
    <property type="project" value="TreeGrafter"/>
</dbReference>
<dbReference type="EMBL" id="VXIS01000296">
    <property type="protein sequence ID" value="KAA8894960.1"/>
    <property type="molecule type" value="Genomic_DNA"/>
</dbReference>
<comment type="caution">
    <text evidence="2">The sequence shown here is derived from an EMBL/GenBank/DDBJ whole genome shotgun (WGS) entry which is preliminary data.</text>
</comment>
<evidence type="ECO:0000256" key="1">
    <source>
        <dbReference type="SAM" id="Phobius"/>
    </source>
</evidence>
<gene>
    <name evidence="2" type="ORF">FN846DRAFT_365735</name>
</gene>
<dbReference type="GO" id="GO:0005789">
    <property type="term" value="C:endoplasmic reticulum membrane"/>
    <property type="evidence" value="ECO:0007669"/>
    <property type="project" value="TreeGrafter"/>
</dbReference>
<name>A0A5J5EHR4_9PEZI</name>
<feature type="transmembrane region" description="Helical" evidence="1">
    <location>
        <begin position="259"/>
        <end position="278"/>
    </location>
</feature>
<dbReference type="PANTHER" id="PTHR35329">
    <property type="entry name" value="CHITIN SYNTHASE EXPORT CHAPERONE"/>
    <property type="match status" value="1"/>
</dbReference>
<feature type="transmembrane region" description="Helical" evidence="1">
    <location>
        <begin position="190"/>
        <end position="219"/>
    </location>
</feature>
<sequence length="302" mass="33116">MSQFGNFHDFCRDSTLPACNLFTQASGSQWSGRIDKSCELVGFVGSTARIRNLGSIILCALAVIVTGILLWLSDRKKAAVGRREMQVLLLAYAVTQIAEIFSVGGFLTDGKVLVWFSAIHIGMITATSWILLVNAIVGYQLIDDGTPLSVGMTVASALAVFVGVAYVAVDTGFNHTGRFRIDDPTTLKNYALYVLYLLFPLLLIVGFFILESVLVLGVLRETRPMVLLSISALLFAISQIFNFVLSVHICSATSGKIDGALFETLFVLLAVVVLWFFWSSITEDEWPEDSMNPNLIQGEHYP</sequence>
<accession>A0A5J5EHR4</accession>
<keyword evidence="1" id="KW-0472">Membrane</keyword>
<evidence type="ECO:0000313" key="3">
    <source>
        <dbReference type="Proteomes" id="UP000326924"/>
    </source>
</evidence>
<dbReference type="PANTHER" id="PTHR35329:SF1">
    <property type="entry name" value="CHITIN SYNTHASE EXPORT CHAPERONE"/>
    <property type="match status" value="1"/>
</dbReference>
<dbReference type="Proteomes" id="UP000326924">
    <property type="component" value="Unassembled WGS sequence"/>
</dbReference>
<protein>
    <submittedName>
        <fullName evidence="2">Chitin synthase III catalytic subunit</fullName>
    </submittedName>
</protein>
<evidence type="ECO:0000313" key="2">
    <source>
        <dbReference type="EMBL" id="KAA8894960.1"/>
    </source>
</evidence>
<feature type="transmembrane region" description="Helical" evidence="1">
    <location>
        <begin position="225"/>
        <end position="247"/>
    </location>
</feature>
<keyword evidence="3" id="KW-1185">Reference proteome</keyword>
<proteinExistence type="predicted"/>
<feature type="transmembrane region" description="Helical" evidence="1">
    <location>
        <begin position="148"/>
        <end position="169"/>
    </location>
</feature>
<dbReference type="GO" id="GO:0051082">
    <property type="term" value="F:unfolded protein binding"/>
    <property type="evidence" value="ECO:0007669"/>
    <property type="project" value="TreeGrafter"/>
</dbReference>
<dbReference type="AlphaFoldDB" id="A0A5J5EHR4"/>
<dbReference type="Pfam" id="PF12271">
    <property type="entry name" value="Chs7"/>
    <property type="match status" value="1"/>
</dbReference>
<keyword evidence="1" id="KW-0812">Transmembrane</keyword>
<feature type="transmembrane region" description="Helical" evidence="1">
    <location>
        <begin position="53"/>
        <end position="73"/>
    </location>
</feature>